<gene>
    <name evidence="1" type="ORF">DCF25_01810</name>
</gene>
<protein>
    <submittedName>
        <fullName evidence="1">DNA uptake protein</fullName>
    </submittedName>
</protein>
<evidence type="ECO:0000313" key="1">
    <source>
        <dbReference type="EMBL" id="PZO22863.1"/>
    </source>
</evidence>
<dbReference type="GO" id="GO:0015628">
    <property type="term" value="P:protein secretion by the type II secretion system"/>
    <property type="evidence" value="ECO:0007669"/>
    <property type="project" value="TreeGrafter"/>
</dbReference>
<dbReference type="Pfam" id="PF12836">
    <property type="entry name" value="HHH_3"/>
    <property type="match status" value="1"/>
</dbReference>
<name>A0A2W4UPP6_9CYAN</name>
<dbReference type="GO" id="GO:0015627">
    <property type="term" value="C:type II protein secretion system complex"/>
    <property type="evidence" value="ECO:0007669"/>
    <property type="project" value="TreeGrafter"/>
</dbReference>
<sequence length="181" mass="20351">MLKKLFAQATIHSLRRRLQQEPYYRFQSFDELALAAKWGICIEANTASVDDWLRLPGISIHQARSLTRLTQSGLFFSCIEDVAAALSIAPQKIQGWTKVLQFYYYAPEQLEPVTVDVNTASAAQLATVPAIDPFLSRAIVHYRESGPYRDLADLQQRLRLTSEATAALLHYLSFTDVDSAS</sequence>
<dbReference type="SUPFAM" id="SSF81585">
    <property type="entry name" value="PsbU/PolX domain-like"/>
    <property type="match status" value="1"/>
</dbReference>
<evidence type="ECO:0000313" key="2">
    <source>
        <dbReference type="Proteomes" id="UP000249354"/>
    </source>
</evidence>
<proteinExistence type="predicted"/>
<accession>A0A2W4UPP6</accession>
<reference evidence="1 2" key="2">
    <citation type="submission" date="2018-06" db="EMBL/GenBank/DDBJ databases">
        <title>Metagenomic assembly of (sub)arctic Cyanobacteria and their associated microbiome from non-axenic cultures.</title>
        <authorList>
            <person name="Baurain D."/>
        </authorList>
    </citation>
    <scope>NUCLEOTIDE SEQUENCE [LARGE SCALE GENOMIC DNA]</scope>
    <source>
        <strain evidence="1">ULC129bin1</strain>
    </source>
</reference>
<dbReference type="Gene3D" id="1.10.150.320">
    <property type="entry name" value="Photosystem II 12 kDa extrinsic protein"/>
    <property type="match status" value="1"/>
</dbReference>
<dbReference type="InterPro" id="IPR051675">
    <property type="entry name" value="Endo/Exo/Phosphatase_dom_1"/>
</dbReference>
<organism evidence="1 2">
    <name type="scientific">Leptolyngbya foveolarum</name>
    <dbReference type="NCBI Taxonomy" id="47253"/>
    <lineage>
        <taxon>Bacteria</taxon>
        <taxon>Bacillati</taxon>
        <taxon>Cyanobacteriota</taxon>
        <taxon>Cyanophyceae</taxon>
        <taxon>Leptolyngbyales</taxon>
        <taxon>Leptolyngbyaceae</taxon>
        <taxon>Leptolyngbya group</taxon>
        <taxon>Leptolyngbya</taxon>
    </lineage>
</organism>
<dbReference type="PANTHER" id="PTHR21180:SF32">
    <property type="entry name" value="ENDONUCLEASE_EXONUCLEASE_PHOSPHATASE FAMILY DOMAIN-CONTAINING PROTEIN 1"/>
    <property type="match status" value="1"/>
</dbReference>
<reference evidence="2" key="1">
    <citation type="submission" date="2018-04" db="EMBL/GenBank/DDBJ databases">
        <authorList>
            <person name="Cornet L."/>
        </authorList>
    </citation>
    <scope>NUCLEOTIDE SEQUENCE [LARGE SCALE GENOMIC DNA]</scope>
</reference>
<comment type="caution">
    <text evidence="1">The sequence shown here is derived from an EMBL/GenBank/DDBJ whole genome shotgun (WGS) entry which is preliminary data.</text>
</comment>
<dbReference type="EMBL" id="QBMC01000006">
    <property type="protein sequence ID" value="PZO22863.1"/>
    <property type="molecule type" value="Genomic_DNA"/>
</dbReference>
<dbReference type="Proteomes" id="UP000249354">
    <property type="component" value="Unassembled WGS sequence"/>
</dbReference>
<dbReference type="PANTHER" id="PTHR21180">
    <property type="entry name" value="ENDONUCLEASE/EXONUCLEASE/PHOSPHATASE FAMILY DOMAIN-CONTAINING PROTEIN 1"/>
    <property type="match status" value="1"/>
</dbReference>
<dbReference type="AlphaFoldDB" id="A0A2W4UPP6"/>
<dbReference type="SUPFAM" id="SSF47781">
    <property type="entry name" value="RuvA domain 2-like"/>
    <property type="match status" value="1"/>
</dbReference>
<dbReference type="InterPro" id="IPR010994">
    <property type="entry name" value="RuvA_2-like"/>
</dbReference>